<dbReference type="GO" id="GO:0008237">
    <property type="term" value="F:metallopeptidase activity"/>
    <property type="evidence" value="ECO:0007669"/>
    <property type="project" value="UniProtKB-KW"/>
</dbReference>
<keyword evidence="7" id="KW-0479">Metal-binding</keyword>
<dbReference type="GO" id="GO:0006508">
    <property type="term" value="P:proteolysis"/>
    <property type="evidence" value="ECO:0007669"/>
    <property type="project" value="UniProtKB-KW"/>
</dbReference>
<evidence type="ECO:0000256" key="2">
    <source>
        <dbReference type="ARBA" id="ARBA00001946"/>
    </source>
</evidence>
<evidence type="ECO:0000313" key="11">
    <source>
        <dbReference type="Proteomes" id="UP000290909"/>
    </source>
</evidence>
<dbReference type="RefSeq" id="WP_035368493.1">
    <property type="nucleotide sequence ID" value="NZ_LR215050.1"/>
</dbReference>
<reference evidence="10 11" key="1">
    <citation type="submission" date="2019-01" db="EMBL/GenBank/DDBJ databases">
        <authorList>
            <consortium name="Pathogen Informatics"/>
        </authorList>
    </citation>
    <scope>NUCLEOTIDE SEQUENCE [LARGE SCALE GENOMIC DNA]</scope>
    <source>
        <strain evidence="10 11">NCTC10172</strain>
    </source>
</reference>
<evidence type="ECO:0000256" key="4">
    <source>
        <dbReference type="ARBA" id="ARBA00008236"/>
    </source>
</evidence>
<dbReference type="EC" id="3.4.11.-" evidence="10"/>
<gene>
    <name evidence="10" type="ORF">NCTC10172_00879</name>
</gene>
<sequence>MPNQLLLEKYARLAVRTGANVQKGQHVVLRTTTEAVELTREVAKQAYIAGAKKVHIIWSDERISKFSYDYADVEALKEMPQHSIDQYKYFVDNNAAFISIVSPVPNAMAGVDSKKMQEVQMATMKPIQFFREHTMGNKSQWTIVAASNPTWATKLFPGVETQEAVEKLWDAIFKAVRVDETTDPVENWVKHNEYLHTNNQKLNAANFKSLHFTNSLGTDLIVELIEDHIWAGGSETAGNGVVFNPNIPTEESFTMPYKFGTQGKVVATKPLNNQGRIIDKFWLEFKDGKVVNYDALVDKDALRSILELDENSKYIGEIALISHNSPISNMDILFLNTLYDENASCHMALGRAYPMNIKNGNQTPIKELEKKGYNNSLNHVDFMFGSADMKIVGTKHDGTEVLVFENGNFVI</sequence>
<evidence type="ECO:0000256" key="5">
    <source>
        <dbReference type="ARBA" id="ARBA00022438"/>
    </source>
</evidence>
<accession>A0A449BKC7</accession>
<evidence type="ECO:0000256" key="6">
    <source>
        <dbReference type="ARBA" id="ARBA00022670"/>
    </source>
</evidence>
<dbReference type="Pfam" id="PF02073">
    <property type="entry name" value="Peptidase_M29"/>
    <property type="match status" value="1"/>
</dbReference>
<protein>
    <submittedName>
        <fullName evidence="10">Aminopeptidase 2</fullName>
        <ecNumber evidence="10">3.4.11.-</ecNumber>
    </submittedName>
</protein>
<dbReference type="Gene3D" id="3.40.1830.10">
    <property type="entry name" value="Thermophilic metalloprotease (M29)"/>
    <property type="match status" value="1"/>
</dbReference>
<comment type="cofactor">
    <cofactor evidence="1">
        <name>Co(2+)</name>
        <dbReference type="ChEBI" id="CHEBI:48828"/>
    </cofactor>
</comment>
<keyword evidence="6" id="KW-0645">Protease</keyword>
<dbReference type="EMBL" id="LR215050">
    <property type="protein sequence ID" value="VEU82853.1"/>
    <property type="molecule type" value="Genomic_DNA"/>
</dbReference>
<dbReference type="PANTHER" id="PTHR34448">
    <property type="entry name" value="AMINOPEPTIDASE"/>
    <property type="match status" value="1"/>
</dbReference>
<dbReference type="InterPro" id="IPR000787">
    <property type="entry name" value="Peptidase_M29"/>
</dbReference>
<proteinExistence type="inferred from homology"/>
<dbReference type="GO" id="GO:0004177">
    <property type="term" value="F:aminopeptidase activity"/>
    <property type="evidence" value="ECO:0007669"/>
    <property type="project" value="UniProtKB-KW"/>
</dbReference>
<dbReference type="InterPro" id="IPR035097">
    <property type="entry name" value="M29_N-terminal"/>
</dbReference>
<evidence type="ECO:0000256" key="3">
    <source>
        <dbReference type="ARBA" id="ARBA00001947"/>
    </source>
</evidence>
<comment type="similarity">
    <text evidence="4">Belongs to the peptidase M29 family.</text>
</comment>
<evidence type="ECO:0000256" key="9">
    <source>
        <dbReference type="ARBA" id="ARBA00023049"/>
    </source>
</evidence>
<keyword evidence="11" id="KW-1185">Reference proteome</keyword>
<comment type="cofactor">
    <cofactor evidence="2">
        <name>Mg(2+)</name>
        <dbReference type="ChEBI" id="CHEBI:18420"/>
    </cofactor>
</comment>
<keyword evidence="8 10" id="KW-0378">Hydrolase</keyword>
<evidence type="ECO:0000256" key="1">
    <source>
        <dbReference type="ARBA" id="ARBA00001941"/>
    </source>
</evidence>
<evidence type="ECO:0000313" key="10">
    <source>
        <dbReference type="EMBL" id="VEU82853.1"/>
    </source>
</evidence>
<comment type="cofactor">
    <cofactor evidence="3">
        <name>Zn(2+)</name>
        <dbReference type="ChEBI" id="CHEBI:29105"/>
    </cofactor>
</comment>
<dbReference type="InterPro" id="IPR052170">
    <property type="entry name" value="M29_Exopeptidase"/>
</dbReference>
<dbReference type="STRING" id="1408416.GCA_000702765_00316"/>
<dbReference type="SUPFAM" id="SSF144052">
    <property type="entry name" value="Thermophilic metalloprotease-like"/>
    <property type="match status" value="1"/>
</dbReference>
<dbReference type="Proteomes" id="UP000290909">
    <property type="component" value="Chromosome"/>
</dbReference>
<keyword evidence="5 10" id="KW-0031">Aminopeptidase</keyword>
<dbReference type="PANTHER" id="PTHR34448:SF3">
    <property type="entry name" value="AMINOPEPTIDASE AMPS"/>
    <property type="match status" value="1"/>
</dbReference>
<dbReference type="PRINTS" id="PR00919">
    <property type="entry name" value="THERMOPTASE"/>
</dbReference>
<dbReference type="KEGG" id="ahk:NCTC10172_00879"/>
<name>A0A449BKC7_9MOLU</name>
<dbReference type="AlphaFoldDB" id="A0A449BKC7"/>
<evidence type="ECO:0000256" key="8">
    <source>
        <dbReference type="ARBA" id="ARBA00022801"/>
    </source>
</evidence>
<evidence type="ECO:0000256" key="7">
    <source>
        <dbReference type="ARBA" id="ARBA00022723"/>
    </source>
</evidence>
<dbReference type="GO" id="GO:0046872">
    <property type="term" value="F:metal ion binding"/>
    <property type="evidence" value="ECO:0007669"/>
    <property type="project" value="UniProtKB-KW"/>
</dbReference>
<keyword evidence="9" id="KW-0482">Metalloprotease</keyword>
<organism evidence="10 11">
    <name type="scientific">Acholeplasma hippikon</name>
    <dbReference type="NCBI Taxonomy" id="264636"/>
    <lineage>
        <taxon>Bacteria</taxon>
        <taxon>Bacillati</taxon>
        <taxon>Mycoplasmatota</taxon>
        <taxon>Mollicutes</taxon>
        <taxon>Acholeplasmatales</taxon>
        <taxon>Acholeplasmataceae</taxon>
        <taxon>Acholeplasma</taxon>
    </lineage>
</organism>